<proteinExistence type="predicted"/>
<dbReference type="PROSITE" id="PS51186">
    <property type="entry name" value="GNAT"/>
    <property type="match status" value="1"/>
</dbReference>
<dbReference type="AlphaFoldDB" id="A0A1T4RQC8"/>
<evidence type="ECO:0000256" key="2">
    <source>
        <dbReference type="ARBA" id="ARBA00023315"/>
    </source>
</evidence>
<dbReference type="GO" id="GO:0016747">
    <property type="term" value="F:acyltransferase activity, transferring groups other than amino-acyl groups"/>
    <property type="evidence" value="ECO:0007669"/>
    <property type="project" value="InterPro"/>
</dbReference>
<dbReference type="CDD" id="cd04301">
    <property type="entry name" value="NAT_SF"/>
    <property type="match status" value="1"/>
</dbReference>
<reference evidence="5" key="1">
    <citation type="submission" date="2017-02" db="EMBL/GenBank/DDBJ databases">
        <authorList>
            <person name="Varghese N."/>
            <person name="Submissions S."/>
        </authorList>
    </citation>
    <scope>NUCLEOTIDE SEQUENCE [LARGE SCALE GENOMIC DNA]</scope>
    <source>
        <strain evidence="5">DSM 22224</strain>
    </source>
</reference>
<keyword evidence="5" id="KW-1185">Reference proteome</keyword>
<dbReference type="Pfam" id="PF00583">
    <property type="entry name" value="Acetyltransf_1"/>
    <property type="match status" value="1"/>
</dbReference>
<protein>
    <submittedName>
        <fullName evidence="4">Acetyltransferase (GNAT) family protein</fullName>
    </submittedName>
</protein>
<dbReference type="RefSeq" id="WP_078669844.1">
    <property type="nucleotide sequence ID" value="NZ_FUWZ01000002.1"/>
</dbReference>
<keyword evidence="1 4" id="KW-0808">Transferase</keyword>
<gene>
    <name evidence="4" type="ORF">SAMN04488128_1021373</name>
</gene>
<dbReference type="InterPro" id="IPR000182">
    <property type="entry name" value="GNAT_dom"/>
</dbReference>
<name>A0A1T4RQC8_9BACT</name>
<dbReference type="STRING" id="634771.SAMN04488128_1021373"/>
<dbReference type="EMBL" id="FUWZ01000002">
    <property type="protein sequence ID" value="SKA17841.1"/>
    <property type="molecule type" value="Genomic_DNA"/>
</dbReference>
<feature type="domain" description="N-acetyltransferase" evidence="3">
    <location>
        <begin position="4"/>
        <end position="166"/>
    </location>
</feature>
<dbReference type="PANTHER" id="PTHR43877">
    <property type="entry name" value="AMINOALKYLPHOSPHONATE N-ACETYLTRANSFERASE-RELATED-RELATED"/>
    <property type="match status" value="1"/>
</dbReference>
<dbReference type="InterPro" id="IPR016181">
    <property type="entry name" value="Acyl_CoA_acyltransferase"/>
</dbReference>
<dbReference type="OrthoDB" id="5419426at2"/>
<dbReference type="SUPFAM" id="SSF55729">
    <property type="entry name" value="Acyl-CoA N-acyltransferases (Nat)"/>
    <property type="match status" value="1"/>
</dbReference>
<evidence type="ECO:0000256" key="1">
    <source>
        <dbReference type="ARBA" id="ARBA00022679"/>
    </source>
</evidence>
<organism evidence="4 5">
    <name type="scientific">Chitinophaga eiseniae</name>
    <dbReference type="NCBI Taxonomy" id="634771"/>
    <lineage>
        <taxon>Bacteria</taxon>
        <taxon>Pseudomonadati</taxon>
        <taxon>Bacteroidota</taxon>
        <taxon>Chitinophagia</taxon>
        <taxon>Chitinophagales</taxon>
        <taxon>Chitinophagaceae</taxon>
        <taxon>Chitinophaga</taxon>
    </lineage>
</organism>
<evidence type="ECO:0000313" key="5">
    <source>
        <dbReference type="Proteomes" id="UP000190367"/>
    </source>
</evidence>
<sequence length="166" mass="18821">MDTLVYEMAIPADAAAIRDLSLLSYGEYAAVMEPEYWRAMHKNQSDMDNLTALMEQAGTFVCRSGERLVGVVFLVPSGQATAIYPADWAYIRRLGVDPAFRRMGIGRRLMELAIEEARRSGEKILGLHTSTMMPAARRMYDELGFSLMKELQPILGQQYWLYKMAL</sequence>
<dbReference type="Proteomes" id="UP000190367">
    <property type="component" value="Unassembled WGS sequence"/>
</dbReference>
<accession>A0A1T4RQC8</accession>
<dbReference type="Gene3D" id="3.40.630.30">
    <property type="match status" value="1"/>
</dbReference>
<evidence type="ECO:0000259" key="3">
    <source>
        <dbReference type="PROSITE" id="PS51186"/>
    </source>
</evidence>
<evidence type="ECO:0000313" key="4">
    <source>
        <dbReference type="EMBL" id="SKA17841.1"/>
    </source>
</evidence>
<dbReference type="InterPro" id="IPR050832">
    <property type="entry name" value="Bact_Acetyltransf"/>
</dbReference>
<keyword evidence="2" id="KW-0012">Acyltransferase</keyword>